<dbReference type="AlphaFoldDB" id="A0A0F9XJV8"/>
<proteinExistence type="predicted"/>
<reference evidence="1" key="1">
    <citation type="journal article" date="2015" name="Nature">
        <title>Complex archaea that bridge the gap between prokaryotes and eukaryotes.</title>
        <authorList>
            <person name="Spang A."/>
            <person name="Saw J.H."/>
            <person name="Jorgensen S.L."/>
            <person name="Zaremba-Niedzwiedzka K."/>
            <person name="Martijn J."/>
            <person name="Lind A.E."/>
            <person name="van Eijk R."/>
            <person name="Schleper C."/>
            <person name="Guy L."/>
            <person name="Ettema T.J."/>
        </authorList>
    </citation>
    <scope>NUCLEOTIDE SEQUENCE</scope>
</reference>
<organism evidence="1">
    <name type="scientific">marine sediment metagenome</name>
    <dbReference type="NCBI Taxonomy" id="412755"/>
    <lineage>
        <taxon>unclassified sequences</taxon>
        <taxon>metagenomes</taxon>
        <taxon>ecological metagenomes</taxon>
    </lineage>
</organism>
<gene>
    <name evidence="1" type="ORF">LCGC14_0208240</name>
</gene>
<sequence>MKCWIWHDWAKWSKITVVDMVDSNAKAIVQERYCKRCGRYQRQARFDGGS</sequence>
<evidence type="ECO:0000313" key="1">
    <source>
        <dbReference type="EMBL" id="KKN92333.1"/>
    </source>
</evidence>
<accession>A0A0F9XJV8</accession>
<comment type="caution">
    <text evidence="1">The sequence shown here is derived from an EMBL/GenBank/DDBJ whole genome shotgun (WGS) entry which is preliminary data.</text>
</comment>
<protein>
    <submittedName>
        <fullName evidence="1">Uncharacterized protein</fullName>
    </submittedName>
</protein>
<dbReference type="EMBL" id="LAZR01000095">
    <property type="protein sequence ID" value="KKN92333.1"/>
    <property type="molecule type" value="Genomic_DNA"/>
</dbReference>
<name>A0A0F9XJV8_9ZZZZ</name>